<comment type="caution">
    <text evidence="6">The sequence shown here is derived from an EMBL/GenBank/DDBJ whole genome shotgun (WGS) entry which is preliminary data.</text>
</comment>
<dbReference type="Pfam" id="PF00445">
    <property type="entry name" value="Ribonuclease_T2"/>
    <property type="match status" value="1"/>
</dbReference>
<evidence type="ECO:0000256" key="1">
    <source>
        <dbReference type="ARBA" id="ARBA00007469"/>
    </source>
</evidence>
<comment type="similarity">
    <text evidence="1 4">Belongs to the RNase T2 family.</text>
</comment>
<keyword evidence="7" id="KW-1185">Reference proteome</keyword>
<name>A0A1J9RPL3_9PEZI</name>
<evidence type="ECO:0000313" key="7">
    <source>
        <dbReference type="Proteomes" id="UP000183809"/>
    </source>
</evidence>
<dbReference type="PROSITE" id="PS00530">
    <property type="entry name" value="RNASE_T2_1"/>
    <property type="match status" value="1"/>
</dbReference>
<dbReference type="InterPro" id="IPR033130">
    <property type="entry name" value="RNase_T2_His_AS_2"/>
</dbReference>
<keyword evidence="3" id="KW-0378">Hydrolase</keyword>
<proteinExistence type="inferred from homology"/>
<dbReference type="Proteomes" id="UP000183809">
    <property type="component" value="Unassembled WGS sequence"/>
</dbReference>
<reference evidence="6 7" key="1">
    <citation type="submission" date="2016-10" db="EMBL/GenBank/DDBJ databases">
        <title>Proteomics and genomics reveal pathogen-plant mechanisms compatible with a hemibiotrophic lifestyle of Diplodia corticola.</title>
        <authorList>
            <person name="Fernandes I."/>
            <person name="De Jonge R."/>
            <person name="Van De Peer Y."/>
            <person name="Devreese B."/>
            <person name="Alves A."/>
            <person name="Esteves A.C."/>
        </authorList>
    </citation>
    <scope>NUCLEOTIDE SEQUENCE [LARGE SCALE GENOMIC DNA]</scope>
    <source>
        <strain evidence="6 7">CBS 112549</strain>
    </source>
</reference>
<dbReference type="GO" id="GO:0033897">
    <property type="term" value="F:ribonuclease T2 activity"/>
    <property type="evidence" value="ECO:0007669"/>
    <property type="project" value="UniProtKB-EC"/>
</dbReference>
<evidence type="ECO:0000313" key="6">
    <source>
        <dbReference type="EMBL" id="OJD29509.1"/>
    </source>
</evidence>
<dbReference type="InterPro" id="IPR001568">
    <property type="entry name" value="RNase_T2-like"/>
</dbReference>
<dbReference type="GO" id="GO:0006401">
    <property type="term" value="P:RNA catabolic process"/>
    <property type="evidence" value="ECO:0007669"/>
    <property type="project" value="TreeGrafter"/>
</dbReference>
<evidence type="ECO:0000256" key="4">
    <source>
        <dbReference type="RuleBase" id="RU004328"/>
    </source>
</evidence>
<dbReference type="STRING" id="236234.A0A1J9RPL3"/>
<dbReference type="AlphaFoldDB" id="A0A1J9RPL3"/>
<dbReference type="EMBL" id="MNUE01000079">
    <property type="protein sequence ID" value="OJD29509.1"/>
    <property type="molecule type" value="Genomic_DNA"/>
</dbReference>
<dbReference type="GeneID" id="31019381"/>
<evidence type="ECO:0000256" key="5">
    <source>
        <dbReference type="SAM" id="SignalP"/>
    </source>
</evidence>
<evidence type="ECO:0000256" key="2">
    <source>
        <dbReference type="ARBA" id="ARBA00012571"/>
    </source>
</evidence>
<dbReference type="PANTHER" id="PTHR11240:SF17">
    <property type="entry name" value="RIBONUCLEASE T2"/>
    <property type="match status" value="1"/>
</dbReference>
<dbReference type="GO" id="GO:0003723">
    <property type="term" value="F:RNA binding"/>
    <property type="evidence" value="ECO:0007669"/>
    <property type="project" value="InterPro"/>
</dbReference>
<dbReference type="GO" id="GO:0005576">
    <property type="term" value="C:extracellular region"/>
    <property type="evidence" value="ECO:0007669"/>
    <property type="project" value="TreeGrafter"/>
</dbReference>
<evidence type="ECO:0000256" key="3">
    <source>
        <dbReference type="ARBA" id="ARBA00022759"/>
    </source>
</evidence>
<protein>
    <recommendedName>
        <fullName evidence="2">ribonuclease T2</fullName>
        <ecNumber evidence="2">4.6.1.19</ecNumber>
    </recommendedName>
</protein>
<accession>A0A1J9RPL3</accession>
<dbReference type="InterPro" id="IPR018188">
    <property type="entry name" value="RNase_T2_His_AS_1"/>
</dbReference>
<dbReference type="SUPFAM" id="SSF55895">
    <property type="entry name" value="Ribonuclease Rh-like"/>
    <property type="match status" value="1"/>
</dbReference>
<keyword evidence="3" id="KW-0255">Endonuclease</keyword>
<sequence>MMPSSLSASNAALLLVTLSSTAAAALYSNTSTLNHTCQLTDPIQSCSVAAQPGLTDTCCTETFGGLVLATQFWDTYTGYESQAQLLPQESWTIHGLWPDFCNGSYTQYCDLSRQYDPDPSPKTTNGLANGTVVPPYNGSDISSFLIPFGKHDLLEYMNTYWIAQNQPNWHLWAHEFSKHATCFSTFDTPCYGPPGAHNAPHASVVDYFETAILFDRRLPTYAWLADAAIAPSNGTPYALSGIRDALRARYGAAPYVGCSGPRFNETAAGGGSADGGRTVLSEVWYYGHVVGRPQEGVYLPVDATGGGTNCAKADGAVWYYERALGSERVVG</sequence>
<dbReference type="RefSeq" id="XP_020125769.1">
    <property type="nucleotide sequence ID" value="XM_020279119.1"/>
</dbReference>
<dbReference type="Gene3D" id="3.90.730.10">
    <property type="entry name" value="Ribonuclease T2-like"/>
    <property type="match status" value="1"/>
</dbReference>
<dbReference type="InterPro" id="IPR036430">
    <property type="entry name" value="RNase_T2-like_sf"/>
</dbReference>
<keyword evidence="5" id="KW-0732">Signal</keyword>
<dbReference type="OrthoDB" id="435754at2759"/>
<dbReference type="PANTHER" id="PTHR11240">
    <property type="entry name" value="RIBONUCLEASE T2"/>
    <property type="match status" value="1"/>
</dbReference>
<dbReference type="FunFam" id="3.90.730.10:FF:000020">
    <property type="entry name" value="Uncharacterized protein"/>
    <property type="match status" value="1"/>
</dbReference>
<feature type="signal peptide" evidence="5">
    <location>
        <begin position="1"/>
        <end position="24"/>
    </location>
</feature>
<dbReference type="PROSITE" id="PS00531">
    <property type="entry name" value="RNASE_T2_2"/>
    <property type="match status" value="1"/>
</dbReference>
<organism evidence="6 7">
    <name type="scientific">Diplodia corticola</name>
    <dbReference type="NCBI Taxonomy" id="236234"/>
    <lineage>
        <taxon>Eukaryota</taxon>
        <taxon>Fungi</taxon>
        <taxon>Dikarya</taxon>
        <taxon>Ascomycota</taxon>
        <taxon>Pezizomycotina</taxon>
        <taxon>Dothideomycetes</taxon>
        <taxon>Dothideomycetes incertae sedis</taxon>
        <taxon>Botryosphaeriales</taxon>
        <taxon>Botryosphaeriaceae</taxon>
        <taxon>Diplodia</taxon>
    </lineage>
</organism>
<keyword evidence="3" id="KW-0540">Nuclease</keyword>
<dbReference type="EC" id="4.6.1.19" evidence="2"/>
<gene>
    <name evidence="6" type="ORF">BKCO1_7900022</name>
</gene>
<feature type="chain" id="PRO_5013108874" description="ribonuclease T2" evidence="5">
    <location>
        <begin position="25"/>
        <end position="331"/>
    </location>
</feature>